<evidence type="ECO:0000313" key="5">
    <source>
        <dbReference type="EMBL" id="KAK8373041.1"/>
    </source>
</evidence>
<name>A0AAW0SDX9_SCYPA</name>
<protein>
    <submittedName>
        <fullName evidence="5">Uncharacterized protein</fullName>
    </submittedName>
</protein>
<proteinExistence type="predicted"/>
<accession>A0AAW0SDX9</accession>
<dbReference type="PANTHER" id="PTHR46090">
    <property type="entry name" value="ADP-RIBOSYLATION FACTOR-LIKE PROTEIN 13B"/>
    <property type="match status" value="1"/>
</dbReference>
<sequence length="131" mass="13994">MGNCLLLLGLKKEKRSYEEVGYQHGPVTLLLVGLDSAGKTTAAKGIVGDPVEDVAPTVGFAPEYLEYRGCEVTIYDLGGGAKIRPVWAKYFSEVHGVIFVVDSTAGGRLEECREVLTSLLADPKIAGKPVL</sequence>
<feature type="binding site" evidence="4">
    <location>
        <position position="40"/>
    </location>
    <ligand>
        <name>Mg(2+)</name>
        <dbReference type="ChEBI" id="CHEBI:18420"/>
    </ligand>
</feature>
<dbReference type="GO" id="GO:1905515">
    <property type="term" value="P:non-motile cilium assembly"/>
    <property type="evidence" value="ECO:0007669"/>
    <property type="project" value="TreeGrafter"/>
</dbReference>
<evidence type="ECO:0000256" key="1">
    <source>
        <dbReference type="ARBA" id="ARBA00022741"/>
    </source>
</evidence>
<keyword evidence="2 3" id="KW-0342">GTP-binding</keyword>
<dbReference type="GO" id="GO:0003924">
    <property type="term" value="F:GTPase activity"/>
    <property type="evidence" value="ECO:0007669"/>
    <property type="project" value="InterPro"/>
</dbReference>
<gene>
    <name evidence="5" type="ORF">O3P69_018949</name>
</gene>
<feature type="binding site" evidence="4">
    <location>
        <position position="57"/>
    </location>
    <ligand>
        <name>Mg(2+)</name>
        <dbReference type="ChEBI" id="CHEBI:18420"/>
    </ligand>
</feature>
<dbReference type="PROSITE" id="PS51417">
    <property type="entry name" value="ARF"/>
    <property type="match status" value="1"/>
</dbReference>
<dbReference type="SUPFAM" id="SSF52540">
    <property type="entry name" value="P-loop containing nucleoside triphosphate hydrolases"/>
    <property type="match status" value="1"/>
</dbReference>
<feature type="binding site" evidence="3">
    <location>
        <position position="79"/>
    </location>
    <ligand>
        <name>GTP</name>
        <dbReference type="ChEBI" id="CHEBI:37565"/>
    </ligand>
</feature>
<dbReference type="PRINTS" id="PR00328">
    <property type="entry name" value="SAR1GTPBP"/>
</dbReference>
<evidence type="ECO:0000256" key="2">
    <source>
        <dbReference type="ARBA" id="ARBA00023134"/>
    </source>
</evidence>
<evidence type="ECO:0000313" key="6">
    <source>
        <dbReference type="Proteomes" id="UP001487740"/>
    </source>
</evidence>
<dbReference type="EMBL" id="JARAKH010001405">
    <property type="protein sequence ID" value="KAK8373041.1"/>
    <property type="molecule type" value="Genomic_DNA"/>
</dbReference>
<evidence type="ECO:0000256" key="3">
    <source>
        <dbReference type="PIRSR" id="PIRSR606689-1"/>
    </source>
</evidence>
<dbReference type="Proteomes" id="UP001487740">
    <property type="component" value="Unassembled WGS sequence"/>
</dbReference>
<organism evidence="5 6">
    <name type="scientific">Scylla paramamosain</name>
    <name type="common">Mud crab</name>
    <dbReference type="NCBI Taxonomy" id="85552"/>
    <lineage>
        <taxon>Eukaryota</taxon>
        <taxon>Metazoa</taxon>
        <taxon>Ecdysozoa</taxon>
        <taxon>Arthropoda</taxon>
        <taxon>Crustacea</taxon>
        <taxon>Multicrustacea</taxon>
        <taxon>Malacostraca</taxon>
        <taxon>Eumalacostraca</taxon>
        <taxon>Eucarida</taxon>
        <taxon>Decapoda</taxon>
        <taxon>Pleocyemata</taxon>
        <taxon>Brachyura</taxon>
        <taxon>Eubrachyura</taxon>
        <taxon>Portunoidea</taxon>
        <taxon>Portunidae</taxon>
        <taxon>Portuninae</taxon>
        <taxon>Scylla</taxon>
    </lineage>
</organism>
<keyword evidence="4" id="KW-0479">Metal-binding</keyword>
<evidence type="ECO:0000256" key="4">
    <source>
        <dbReference type="PIRSR" id="PIRSR606689-2"/>
    </source>
</evidence>
<dbReference type="PANTHER" id="PTHR46090:SF2">
    <property type="entry name" value="ADP-RIBOSYLATION FACTOR-LIKE PROTEIN 13B"/>
    <property type="match status" value="1"/>
</dbReference>
<comment type="caution">
    <text evidence="5">The sequence shown here is derived from an EMBL/GenBank/DDBJ whole genome shotgun (WGS) entry which is preliminary data.</text>
</comment>
<dbReference type="GO" id="GO:0060170">
    <property type="term" value="C:ciliary membrane"/>
    <property type="evidence" value="ECO:0007669"/>
    <property type="project" value="TreeGrafter"/>
</dbReference>
<dbReference type="InterPro" id="IPR051995">
    <property type="entry name" value="Ciliary_GTPase"/>
</dbReference>
<dbReference type="InterPro" id="IPR006689">
    <property type="entry name" value="Small_GTPase_ARF/SAR"/>
</dbReference>
<dbReference type="AlphaFoldDB" id="A0AAW0SDX9"/>
<keyword evidence="6" id="KW-1185">Reference proteome</keyword>
<dbReference type="GO" id="GO:0097500">
    <property type="term" value="P:receptor localization to non-motile cilium"/>
    <property type="evidence" value="ECO:0007669"/>
    <property type="project" value="TreeGrafter"/>
</dbReference>
<dbReference type="GO" id="GO:0046872">
    <property type="term" value="F:metal ion binding"/>
    <property type="evidence" value="ECO:0007669"/>
    <property type="project" value="UniProtKB-KW"/>
</dbReference>
<feature type="non-terminal residue" evidence="5">
    <location>
        <position position="131"/>
    </location>
</feature>
<reference evidence="5 6" key="1">
    <citation type="submission" date="2023-03" db="EMBL/GenBank/DDBJ databases">
        <title>High-quality genome of Scylla paramamosain provides insights in environmental adaptation.</title>
        <authorList>
            <person name="Zhang L."/>
        </authorList>
    </citation>
    <scope>NUCLEOTIDE SEQUENCE [LARGE SCALE GENOMIC DNA]</scope>
    <source>
        <strain evidence="5">LZ_2023a</strain>
        <tissue evidence="5">Muscle</tissue>
    </source>
</reference>
<dbReference type="Pfam" id="PF00025">
    <property type="entry name" value="Arf"/>
    <property type="match status" value="1"/>
</dbReference>
<dbReference type="GO" id="GO:0005525">
    <property type="term" value="F:GTP binding"/>
    <property type="evidence" value="ECO:0007669"/>
    <property type="project" value="UniProtKB-KW"/>
</dbReference>
<dbReference type="InterPro" id="IPR027417">
    <property type="entry name" value="P-loop_NTPase"/>
</dbReference>
<keyword evidence="1 3" id="KW-0547">Nucleotide-binding</keyword>
<keyword evidence="4" id="KW-0460">Magnesium</keyword>
<dbReference type="Gene3D" id="3.40.50.300">
    <property type="entry name" value="P-loop containing nucleotide triphosphate hydrolases"/>
    <property type="match status" value="1"/>
</dbReference>
<feature type="binding site" evidence="3">
    <location>
        <begin position="33"/>
        <end position="40"/>
    </location>
    <ligand>
        <name>GTP</name>
        <dbReference type="ChEBI" id="CHEBI:37565"/>
    </ligand>
</feature>
<dbReference type="GO" id="GO:0097730">
    <property type="term" value="C:non-motile cilium"/>
    <property type="evidence" value="ECO:0007669"/>
    <property type="project" value="TreeGrafter"/>
</dbReference>